<dbReference type="EMBL" id="JAOB01000032">
    <property type="protein sequence ID" value="EUA54597.1"/>
    <property type="molecule type" value="Genomic_DNA"/>
</dbReference>
<comment type="caution">
    <text evidence="1">The sequence shown here is derived from an EMBL/GenBank/DDBJ whole genome shotgun (WGS) entry which is preliminary data.</text>
</comment>
<gene>
    <name evidence="1" type="ORF">I553_1606</name>
</gene>
<organism evidence="1">
    <name type="scientific">Mycobacterium xenopi 4042</name>
    <dbReference type="NCBI Taxonomy" id="1299334"/>
    <lineage>
        <taxon>Bacteria</taxon>
        <taxon>Bacillati</taxon>
        <taxon>Actinomycetota</taxon>
        <taxon>Actinomycetes</taxon>
        <taxon>Mycobacteriales</taxon>
        <taxon>Mycobacteriaceae</taxon>
        <taxon>Mycobacterium</taxon>
    </lineage>
</organism>
<dbReference type="AlphaFoldDB" id="X8CDX9"/>
<accession>X8CDX9</accession>
<name>X8CDX9_MYCXE</name>
<dbReference type="PATRIC" id="fig|1299334.3.peg.3409"/>
<protein>
    <submittedName>
        <fullName evidence="1">Uncharacterized protein</fullName>
    </submittedName>
</protein>
<proteinExistence type="predicted"/>
<sequence length="47" mass="5390">MDHRRATTGRSGTRLRRWVCQGRVTAPMVTITVYPQGRGSNGPRHRR</sequence>
<reference evidence="1" key="1">
    <citation type="submission" date="2014-01" db="EMBL/GenBank/DDBJ databases">
        <authorList>
            <person name="Brown-Elliot B."/>
            <person name="Wallace R."/>
            <person name="Lenaerts A."/>
            <person name="Ordway D."/>
            <person name="DeGroote M.A."/>
            <person name="Parker T."/>
            <person name="Sizemore C."/>
            <person name="Tallon L.J."/>
            <person name="Sadzewicz L.K."/>
            <person name="Sengamalay N."/>
            <person name="Fraser C.M."/>
            <person name="Hine E."/>
            <person name="Shefchek K.A."/>
            <person name="Das S.P."/>
            <person name="Tettelin H."/>
        </authorList>
    </citation>
    <scope>NUCLEOTIDE SEQUENCE [LARGE SCALE GENOMIC DNA]</scope>
    <source>
        <strain evidence="1">4042</strain>
    </source>
</reference>
<evidence type="ECO:0000313" key="1">
    <source>
        <dbReference type="EMBL" id="EUA54597.1"/>
    </source>
</evidence>